<dbReference type="Pfam" id="PF13411">
    <property type="entry name" value="MerR_1"/>
    <property type="match status" value="1"/>
</dbReference>
<dbReference type="EMBL" id="QWKH01000032">
    <property type="protein sequence ID" value="NBI34529.1"/>
    <property type="molecule type" value="Genomic_DNA"/>
</dbReference>
<dbReference type="InterPro" id="IPR047057">
    <property type="entry name" value="MerR_fam"/>
</dbReference>
<dbReference type="GO" id="GO:0003700">
    <property type="term" value="F:DNA-binding transcription factor activity"/>
    <property type="evidence" value="ECO:0007669"/>
    <property type="project" value="InterPro"/>
</dbReference>
<evidence type="ECO:0000259" key="5">
    <source>
        <dbReference type="PROSITE" id="PS50937"/>
    </source>
</evidence>
<dbReference type="SUPFAM" id="SSF46955">
    <property type="entry name" value="Putative DNA-binding domain"/>
    <property type="match status" value="1"/>
</dbReference>
<keyword evidence="2" id="KW-0238">DNA-binding</keyword>
<dbReference type="Pfam" id="PF07739">
    <property type="entry name" value="TipAS"/>
    <property type="match status" value="1"/>
</dbReference>
<dbReference type="PROSITE" id="PS00552">
    <property type="entry name" value="HTH_MERR_1"/>
    <property type="match status" value="1"/>
</dbReference>
<proteinExistence type="predicted"/>
<sequence>MTIGQLSELSGVSARTLRFYEEKGFLSPSRTESGYRLYSKRDERRLAQIVAMRSCGLPLATIGRLLSCTDDVDSPSLRQALTDHLRTLREQGNSLQAAIRRTQAALNAVERIQGMETKNAFEELKRQGLEAFEHEYGQEARQRYGNDVIEQSNARMMALTKDEWDAKELLEESIKVQLRLAMATNDAASPEAQELARMHKRWIAVHWGPGFADETYLGLVRGYLADPRFTAYYDGAAGEGATKFLVEAVEAAHAV</sequence>
<name>A0A7C9NSN9_9BACT</name>
<gene>
    <name evidence="6" type="ORF">D1639_05695</name>
</gene>
<reference evidence="6" key="1">
    <citation type="submission" date="2018-08" db="EMBL/GenBank/DDBJ databases">
        <title>Murine metabolic-syndrome-specific gut microbial biobank.</title>
        <authorList>
            <person name="Liu C."/>
        </authorList>
    </citation>
    <scope>NUCLEOTIDE SEQUENCE [LARGE SCALE GENOMIC DNA]</scope>
    <source>
        <strain evidence="6">Z82</strain>
    </source>
</reference>
<evidence type="ECO:0000256" key="4">
    <source>
        <dbReference type="ARBA" id="ARBA00023163"/>
    </source>
</evidence>
<dbReference type="SMART" id="SM00422">
    <property type="entry name" value="HTH_MERR"/>
    <property type="match status" value="1"/>
</dbReference>
<dbReference type="PANTHER" id="PTHR30204:SF90">
    <property type="entry name" value="HTH-TYPE TRANSCRIPTIONAL ACTIVATOR MTA"/>
    <property type="match status" value="1"/>
</dbReference>
<dbReference type="InterPro" id="IPR000551">
    <property type="entry name" value="MerR-type_HTH_dom"/>
</dbReference>
<evidence type="ECO:0000256" key="2">
    <source>
        <dbReference type="ARBA" id="ARBA00023125"/>
    </source>
</evidence>
<dbReference type="PANTHER" id="PTHR30204">
    <property type="entry name" value="REDOX-CYCLING DRUG-SENSING TRANSCRIPTIONAL ACTIVATOR SOXR"/>
    <property type="match status" value="1"/>
</dbReference>
<dbReference type="CDD" id="cd01106">
    <property type="entry name" value="HTH_TipAL-Mta"/>
    <property type="match status" value="1"/>
</dbReference>
<dbReference type="GO" id="GO:0003677">
    <property type="term" value="F:DNA binding"/>
    <property type="evidence" value="ECO:0007669"/>
    <property type="project" value="UniProtKB-KW"/>
</dbReference>
<evidence type="ECO:0000313" key="6">
    <source>
        <dbReference type="EMBL" id="NBI34529.1"/>
    </source>
</evidence>
<evidence type="ECO:0000256" key="1">
    <source>
        <dbReference type="ARBA" id="ARBA00023015"/>
    </source>
</evidence>
<evidence type="ECO:0000256" key="3">
    <source>
        <dbReference type="ARBA" id="ARBA00023159"/>
    </source>
</evidence>
<keyword evidence="4" id="KW-0804">Transcription</keyword>
<protein>
    <submittedName>
        <fullName evidence="6">MerR family transcriptional regulator</fullName>
    </submittedName>
</protein>
<organism evidence="6">
    <name type="scientific">Muribaculaceae bacterium Z82</name>
    <dbReference type="NCBI Taxonomy" id="2304548"/>
    <lineage>
        <taxon>Bacteria</taxon>
        <taxon>Pseudomonadati</taxon>
        <taxon>Bacteroidota</taxon>
        <taxon>Bacteroidia</taxon>
        <taxon>Bacteroidales</taxon>
        <taxon>Muribaculaceae</taxon>
    </lineage>
</organism>
<comment type="caution">
    <text evidence="6">The sequence shown here is derived from an EMBL/GenBank/DDBJ whole genome shotgun (WGS) entry which is preliminary data.</text>
</comment>
<keyword evidence="1" id="KW-0805">Transcription regulation</keyword>
<keyword evidence="3" id="KW-0010">Activator</keyword>
<dbReference type="InterPro" id="IPR009061">
    <property type="entry name" value="DNA-bd_dom_put_sf"/>
</dbReference>
<accession>A0A7C9NSN9</accession>
<dbReference type="Gene3D" id="1.10.490.50">
    <property type="entry name" value="Antibiotic binding domain of TipA-like multidrug resistance regulators"/>
    <property type="match status" value="1"/>
</dbReference>
<dbReference type="PRINTS" id="PR00040">
    <property type="entry name" value="HTHMERR"/>
</dbReference>
<dbReference type="SUPFAM" id="SSF89082">
    <property type="entry name" value="Antibiotic binding domain of TipA-like multidrug resistance regulators"/>
    <property type="match status" value="1"/>
</dbReference>
<dbReference type="AlphaFoldDB" id="A0A7C9NSN9"/>
<dbReference type="PROSITE" id="PS50937">
    <property type="entry name" value="HTH_MERR_2"/>
    <property type="match status" value="1"/>
</dbReference>
<feature type="domain" description="HTH merR-type" evidence="5">
    <location>
        <begin position="1"/>
        <end position="68"/>
    </location>
</feature>
<dbReference type="InterPro" id="IPR012925">
    <property type="entry name" value="TipAS_dom"/>
</dbReference>
<dbReference type="Gene3D" id="1.10.1660.10">
    <property type="match status" value="1"/>
</dbReference>
<dbReference type="InterPro" id="IPR036244">
    <property type="entry name" value="TipA-like_antibiotic-bd"/>
</dbReference>